<reference evidence="1" key="2">
    <citation type="journal article" date="2015" name="Fish Shellfish Immunol.">
        <title>Early steps in the European eel (Anguilla anguilla)-Vibrio vulnificus interaction in the gills: Role of the RtxA13 toxin.</title>
        <authorList>
            <person name="Callol A."/>
            <person name="Pajuelo D."/>
            <person name="Ebbesson L."/>
            <person name="Teles M."/>
            <person name="MacKenzie S."/>
            <person name="Amaro C."/>
        </authorList>
    </citation>
    <scope>NUCLEOTIDE SEQUENCE</scope>
</reference>
<dbReference type="EMBL" id="GBXM01007907">
    <property type="protein sequence ID" value="JAI00671.1"/>
    <property type="molecule type" value="Transcribed_RNA"/>
</dbReference>
<dbReference type="AlphaFoldDB" id="A0A0E9XFN6"/>
<reference evidence="1" key="1">
    <citation type="submission" date="2014-11" db="EMBL/GenBank/DDBJ databases">
        <authorList>
            <person name="Amaro Gonzalez C."/>
        </authorList>
    </citation>
    <scope>NUCLEOTIDE SEQUENCE</scope>
</reference>
<evidence type="ECO:0000313" key="1">
    <source>
        <dbReference type="EMBL" id="JAI00671.1"/>
    </source>
</evidence>
<accession>A0A0E9XFN6</accession>
<sequence>MPSIVLSSTRTELDVVYHSESIQMSYYLFVFFIISSRHLPPRSSALFLNVNNVT</sequence>
<organism evidence="1">
    <name type="scientific">Anguilla anguilla</name>
    <name type="common">European freshwater eel</name>
    <name type="synonym">Muraena anguilla</name>
    <dbReference type="NCBI Taxonomy" id="7936"/>
    <lineage>
        <taxon>Eukaryota</taxon>
        <taxon>Metazoa</taxon>
        <taxon>Chordata</taxon>
        <taxon>Craniata</taxon>
        <taxon>Vertebrata</taxon>
        <taxon>Euteleostomi</taxon>
        <taxon>Actinopterygii</taxon>
        <taxon>Neopterygii</taxon>
        <taxon>Teleostei</taxon>
        <taxon>Anguilliformes</taxon>
        <taxon>Anguillidae</taxon>
        <taxon>Anguilla</taxon>
    </lineage>
</organism>
<name>A0A0E9XFN6_ANGAN</name>
<proteinExistence type="predicted"/>
<protein>
    <submittedName>
        <fullName evidence="1">Uncharacterized protein</fullName>
    </submittedName>
</protein>